<keyword evidence="2" id="KW-1185">Reference proteome</keyword>
<evidence type="ECO:0000313" key="1">
    <source>
        <dbReference type="EMBL" id="KAI0084734.1"/>
    </source>
</evidence>
<gene>
    <name evidence="1" type="ORF">BDY19DRAFT_897937</name>
</gene>
<sequence>DRLPWPCHRLDKETTGALLCGRNPQYMRSLNSEFASRSITRKYLAVLRGGAKSFPEKEFQVRTLLEINDGNVSVEDGGEGTIKRCWAETNVRVLATSPIVPLTLVELQPITGRRHQLRVHAAHIGGKPSLRLVRCLSYPLTHKKEEQTKTKTERLYLHASYVELSRYRQTGPHRHLRLGITSPLPYNFISLCRLAELPLPEGSIDGGVCVDGVKVGDGAVEELEGVWKG</sequence>
<protein>
    <submittedName>
        <fullName evidence="1">Pseudouridine synthase</fullName>
    </submittedName>
</protein>
<accession>A0ACB8TSA8</accession>
<feature type="non-terminal residue" evidence="1">
    <location>
        <position position="1"/>
    </location>
</feature>
<proteinExistence type="predicted"/>
<organism evidence="1 2">
    <name type="scientific">Irpex rosettiformis</name>
    <dbReference type="NCBI Taxonomy" id="378272"/>
    <lineage>
        <taxon>Eukaryota</taxon>
        <taxon>Fungi</taxon>
        <taxon>Dikarya</taxon>
        <taxon>Basidiomycota</taxon>
        <taxon>Agaricomycotina</taxon>
        <taxon>Agaricomycetes</taxon>
        <taxon>Polyporales</taxon>
        <taxon>Irpicaceae</taxon>
        <taxon>Irpex</taxon>
    </lineage>
</organism>
<reference evidence="1" key="1">
    <citation type="journal article" date="2021" name="Environ. Microbiol.">
        <title>Gene family expansions and transcriptome signatures uncover fungal adaptations to wood decay.</title>
        <authorList>
            <person name="Hage H."/>
            <person name="Miyauchi S."/>
            <person name="Viragh M."/>
            <person name="Drula E."/>
            <person name="Min B."/>
            <person name="Chaduli D."/>
            <person name="Navarro D."/>
            <person name="Favel A."/>
            <person name="Norest M."/>
            <person name="Lesage-Meessen L."/>
            <person name="Balint B."/>
            <person name="Merenyi Z."/>
            <person name="de Eugenio L."/>
            <person name="Morin E."/>
            <person name="Martinez A.T."/>
            <person name="Baldrian P."/>
            <person name="Stursova M."/>
            <person name="Martinez M.J."/>
            <person name="Novotny C."/>
            <person name="Magnuson J.K."/>
            <person name="Spatafora J.W."/>
            <person name="Maurice S."/>
            <person name="Pangilinan J."/>
            <person name="Andreopoulos W."/>
            <person name="LaButti K."/>
            <person name="Hundley H."/>
            <person name="Na H."/>
            <person name="Kuo A."/>
            <person name="Barry K."/>
            <person name="Lipzen A."/>
            <person name="Henrissat B."/>
            <person name="Riley R."/>
            <person name="Ahrendt S."/>
            <person name="Nagy L.G."/>
            <person name="Grigoriev I.V."/>
            <person name="Martin F."/>
            <person name="Rosso M.N."/>
        </authorList>
    </citation>
    <scope>NUCLEOTIDE SEQUENCE</scope>
    <source>
        <strain evidence="1">CBS 384.51</strain>
    </source>
</reference>
<dbReference type="EMBL" id="MU274939">
    <property type="protein sequence ID" value="KAI0084734.1"/>
    <property type="molecule type" value="Genomic_DNA"/>
</dbReference>
<name>A0ACB8TSA8_9APHY</name>
<comment type="caution">
    <text evidence="1">The sequence shown here is derived from an EMBL/GenBank/DDBJ whole genome shotgun (WGS) entry which is preliminary data.</text>
</comment>
<dbReference type="Proteomes" id="UP001055072">
    <property type="component" value="Unassembled WGS sequence"/>
</dbReference>
<evidence type="ECO:0000313" key="2">
    <source>
        <dbReference type="Proteomes" id="UP001055072"/>
    </source>
</evidence>